<evidence type="ECO:0000313" key="3">
    <source>
        <dbReference type="EMBL" id="OGH02788.1"/>
    </source>
</evidence>
<feature type="compositionally biased region" description="Low complexity" evidence="1">
    <location>
        <begin position="282"/>
        <end position="293"/>
    </location>
</feature>
<accession>A0A1F6GXC4</accession>
<feature type="transmembrane region" description="Helical" evidence="2">
    <location>
        <begin position="77"/>
        <end position="99"/>
    </location>
</feature>
<evidence type="ECO:0000313" key="4">
    <source>
        <dbReference type="Proteomes" id="UP000177583"/>
    </source>
</evidence>
<dbReference type="AlphaFoldDB" id="A0A1F6GXC4"/>
<keyword evidence="2" id="KW-0472">Membrane</keyword>
<protein>
    <submittedName>
        <fullName evidence="3">Uncharacterized protein</fullName>
    </submittedName>
</protein>
<proteinExistence type="predicted"/>
<feature type="transmembrane region" description="Helical" evidence="2">
    <location>
        <begin position="46"/>
        <end position="65"/>
    </location>
</feature>
<gene>
    <name evidence="3" type="ORF">A2557_02940</name>
</gene>
<evidence type="ECO:0000256" key="1">
    <source>
        <dbReference type="SAM" id="MobiDB-lite"/>
    </source>
</evidence>
<dbReference type="EMBL" id="MFNF01000019">
    <property type="protein sequence ID" value="OGH02788.1"/>
    <property type="molecule type" value="Genomic_DNA"/>
</dbReference>
<comment type="caution">
    <text evidence="3">The sequence shown here is derived from an EMBL/GenBank/DDBJ whole genome shotgun (WGS) entry which is preliminary data.</text>
</comment>
<keyword evidence="2" id="KW-1133">Transmembrane helix</keyword>
<organism evidence="3 4">
    <name type="scientific">Candidatus Lambdaproteobacteria bacterium RIFOXYD2_FULL_56_26</name>
    <dbReference type="NCBI Taxonomy" id="1817773"/>
    <lineage>
        <taxon>Bacteria</taxon>
        <taxon>Pseudomonadati</taxon>
        <taxon>Pseudomonadota</taxon>
        <taxon>Candidatus Lambdaproteobacteria</taxon>
    </lineage>
</organism>
<feature type="region of interest" description="Disordered" evidence="1">
    <location>
        <begin position="241"/>
        <end position="293"/>
    </location>
</feature>
<dbReference type="Proteomes" id="UP000177583">
    <property type="component" value="Unassembled WGS sequence"/>
</dbReference>
<sequence>MASFKKGLFILGLLVVSLTASAFMVLEAGYYYQSLYPQSSFGYMGYLAATLNEAFMAIMAGVWLPGKVRGKGHPVNFLFRFLLILLFFTTVGGASFNAISEHLSVLESQANNRAVVEILKSQVEDHEKSLATFSEQRQKMNSALTVRNQLATKQRLVEAMEQQKAVTGLWMQVIFLVVLRVAVQLANLSCVWLVGWVWRRKETVSQQAREAGVLVETKSSVPGRTAPTLLDHLLQDNPEKALPAPEARRGPAWQPKTPPERTFTPYSDRAAGETTGTTEKNALQAQSPSLSPAAPALKLPEEAVVSAVVSPPEQAPTKDLSRSEAAGSALAGIFSAPLPQRAKVLPEPEVALPVGSETSNLSPKQLAPVPAPEPAAQTVLPVVFKDQTPPLESKDPPQVVTAPVEVPGQMVTPEVEPALKMVQPEAQVCQPPAEPIAAPAVAPEVRPPVQPLPPRAGKALPFPQKAKAPQAPAAEAVVEVQDFEQQELKRLRTRIVRLANQRNPGVSLSAFCAALGESPVELREIANFQAELSPQLAERLEEIVGKIERLHQSQWAANG</sequence>
<keyword evidence="2" id="KW-0812">Transmembrane</keyword>
<evidence type="ECO:0000256" key="2">
    <source>
        <dbReference type="SAM" id="Phobius"/>
    </source>
</evidence>
<name>A0A1F6GXC4_9PROT</name>
<reference evidence="3 4" key="1">
    <citation type="journal article" date="2016" name="Nat. Commun.">
        <title>Thousands of microbial genomes shed light on interconnected biogeochemical processes in an aquifer system.</title>
        <authorList>
            <person name="Anantharaman K."/>
            <person name="Brown C.T."/>
            <person name="Hug L.A."/>
            <person name="Sharon I."/>
            <person name="Castelle C.J."/>
            <person name="Probst A.J."/>
            <person name="Thomas B.C."/>
            <person name="Singh A."/>
            <person name="Wilkins M.J."/>
            <person name="Karaoz U."/>
            <person name="Brodie E.L."/>
            <person name="Williams K.H."/>
            <person name="Hubbard S.S."/>
            <person name="Banfield J.F."/>
        </authorList>
    </citation>
    <scope>NUCLEOTIDE SEQUENCE [LARGE SCALE GENOMIC DNA]</scope>
</reference>